<gene>
    <name evidence="2" type="ORF">C8E83_0617</name>
</gene>
<protein>
    <submittedName>
        <fullName evidence="2">6-phosphogluconolactonase (Cycloisomerase 2 family)</fullName>
    </submittedName>
</protein>
<dbReference type="RefSeq" id="WP_121368379.1">
    <property type="nucleotide sequence ID" value="NZ_RBKS01000001.1"/>
</dbReference>
<organism evidence="2 3">
    <name type="scientific">Frondihabitans australicus</name>
    <dbReference type="NCBI Taxonomy" id="386892"/>
    <lineage>
        <taxon>Bacteria</taxon>
        <taxon>Bacillati</taxon>
        <taxon>Actinomycetota</taxon>
        <taxon>Actinomycetes</taxon>
        <taxon>Micrococcales</taxon>
        <taxon>Microbacteriaceae</taxon>
        <taxon>Frondihabitans</taxon>
    </lineage>
</organism>
<dbReference type="InterPro" id="IPR050282">
    <property type="entry name" value="Cycloisomerase_2"/>
</dbReference>
<name>A0A495IC02_9MICO</name>
<dbReference type="GO" id="GO:0005829">
    <property type="term" value="C:cytosol"/>
    <property type="evidence" value="ECO:0007669"/>
    <property type="project" value="TreeGrafter"/>
</dbReference>
<evidence type="ECO:0000313" key="3">
    <source>
        <dbReference type="Proteomes" id="UP000280008"/>
    </source>
</evidence>
<dbReference type="Proteomes" id="UP000280008">
    <property type="component" value="Unassembled WGS sequence"/>
</dbReference>
<dbReference type="PANTHER" id="PTHR30344:SF1">
    <property type="entry name" value="6-PHOSPHOGLUCONOLACTONASE"/>
    <property type="match status" value="1"/>
</dbReference>
<feature type="chain" id="PRO_5019764978" evidence="1">
    <location>
        <begin position="28"/>
        <end position="387"/>
    </location>
</feature>
<feature type="signal peptide" evidence="1">
    <location>
        <begin position="1"/>
        <end position="27"/>
    </location>
</feature>
<dbReference type="GO" id="GO:0016853">
    <property type="term" value="F:isomerase activity"/>
    <property type="evidence" value="ECO:0007669"/>
    <property type="project" value="UniProtKB-KW"/>
</dbReference>
<evidence type="ECO:0000313" key="2">
    <source>
        <dbReference type="EMBL" id="RKR73524.1"/>
    </source>
</evidence>
<dbReference type="EMBL" id="RBKS01000001">
    <property type="protein sequence ID" value="RKR73524.1"/>
    <property type="molecule type" value="Genomic_DNA"/>
</dbReference>
<dbReference type="PANTHER" id="PTHR30344">
    <property type="entry name" value="6-PHOSPHOGLUCONOLACTONASE-RELATED"/>
    <property type="match status" value="1"/>
</dbReference>
<accession>A0A495IC02</accession>
<dbReference type="AlphaFoldDB" id="A0A495IC02"/>
<keyword evidence="3" id="KW-1185">Reference proteome</keyword>
<dbReference type="InterPro" id="IPR011044">
    <property type="entry name" value="Quino_amine_DH_bsu"/>
</dbReference>
<evidence type="ECO:0000256" key="1">
    <source>
        <dbReference type="SAM" id="SignalP"/>
    </source>
</evidence>
<dbReference type="InterPro" id="IPR015943">
    <property type="entry name" value="WD40/YVTN_repeat-like_dom_sf"/>
</dbReference>
<dbReference type="OrthoDB" id="9790815at2"/>
<reference evidence="2 3" key="1">
    <citation type="submission" date="2018-10" db="EMBL/GenBank/DDBJ databases">
        <title>Sequencing the genomes of 1000 actinobacteria strains.</title>
        <authorList>
            <person name="Klenk H.-P."/>
        </authorList>
    </citation>
    <scope>NUCLEOTIDE SEQUENCE [LARGE SCALE GENOMIC DNA]</scope>
    <source>
        <strain evidence="2 3">DSM 17894</strain>
    </source>
</reference>
<dbReference type="SUPFAM" id="SSF50969">
    <property type="entry name" value="YVTN repeat-like/Quinoprotein amine dehydrogenase"/>
    <property type="match status" value="1"/>
</dbReference>
<dbReference type="GO" id="GO:0017057">
    <property type="term" value="F:6-phosphogluconolactonase activity"/>
    <property type="evidence" value="ECO:0007669"/>
    <property type="project" value="TreeGrafter"/>
</dbReference>
<proteinExistence type="predicted"/>
<sequence length="387" mass="38127">MRALTRIGAVSAASIALVGAFGSAAQAATPSASAVAAHASFSAHGSSSGAVFVETDSTVGNAVVAYRRAADGTLTQSGRYATGGVGGVLGGSVVDHTASEGAVARSEGDLLTVNAGSDTVTSFRVDGDRLARVSSVSSGGDFPVSIATRGAYVFVLNARDGGSVQGYLNLGGRLVALPGSHRALGLDPAATPEFTTTPAQVSFTPDGSHLVVSTKGNTSAFEVFGVRGLLGLSAKPVTTTVAGAVPFGFTFDARGRIVATEAGPNAVATFAVQPSGAVTPVSQTLTGQAATCWIVEADGRFYASNAGSGTLSTIAETASGQVSVQATTATDAGTVDAAATPDGRYVYAQTGATGTLDEFRVGADGSLVRIGSVVVPDAVGGEGIVAE</sequence>
<keyword evidence="2" id="KW-0413">Isomerase</keyword>
<comment type="caution">
    <text evidence="2">The sequence shown here is derived from an EMBL/GenBank/DDBJ whole genome shotgun (WGS) entry which is preliminary data.</text>
</comment>
<keyword evidence="1" id="KW-0732">Signal</keyword>
<dbReference type="Gene3D" id="2.130.10.10">
    <property type="entry name" value="YVTN repeat-like/Quinoprotein amine dehydrogenase"/>
    <property type="match status" value="2"/>
</dbReference>